<gene>
    <name evidence="10" type="ORF">ILUMI_07202</name>
</gene>
<dbReference type="InterPro" id="IPR050479">
    <property type="entry name" value="CYP11_CYP27_families"/>
</dbReference>
<dbReference type="PRINTS" id="PR00385">
    <property type="entry name" value="P450"/>
</dbReference>
<dbReference type="PANTHER" id="PTHR24279:SF120">
    <property type="entry name" value="CYTOCHROME P450"/>
    <property type="match status" value="1"/>
</dbReference>
<dbReference type="InterPro" id="IPR036396">
    <property type="entry name" value="Cyt_P450_sf"/>
</dbReference>
<evidence type="ECO:0000313" key="11">
    <source>
        <dbReference type="Proteomes" id="UP000801492"/>
    </source>
</evidence>
<evidence type="ECO:0000256" key="8">
    <source>
        <dbReference type="PIRSR" id="PIRSR602401-1"/>
    </source>
</evidence>
<dbReference type="InterPro" id="IPR002401">
    <property type="entry name" value="Cyt_P450_E_grp-I"/>
</dbReference>
<dbReference type="GO" id="GO:0005506">
    <property type="term" value="F:iron ion binding"/>
    <property type="evidence" value="ECO:0007669"/>
    <property type="project" value="InterPro"/>
</dbReference>
<keyword evidence="6 8" id="KW-0408">Iron</keyword>
<reference evidence="10" key="1">
    <citation type="submission" date="2019-08" db="EMBL/GenBank/DDBJ databases">
        <title>The genome of the North American firefly Photinus pyralis.</title>
        <authorList>
            <consortium name="Photinus pyralis genome working group"/>
            <person name="Fallon T.R."/>
            <person name="Sander Lower S.E."/>
            <person name="Weng J.-K."/>
        </authorList>
    </citation>
    <scope>NUCLEOTIDE SEQUENCE</scope>
    <source>
        <strain evidence="10">TRF0915ILg1</strain>
        <tissue evidence="10">Whole body</tissue>
    </source>
</reference>
<evidence type="ECO:0000256" key="4">
    <source>
        <dbReference type="ARBA" id="ARBA00022723"/>
    </source>
</evidence>
<comment type="cofactor">
    <cofactor evidence="1 8">
        <name>heme</name>
        <dbReference type="ChEBI" id="CHEBI:30413"/>
    </cofactor>
</comment>
<feature type="binding site" description="axial binding residue" evidence="8">
    <location>
        <position position="430"/>
    </location>
    <ligand>
        <name>heme</name>
        <dbReference type="ChEBI" id="CHEBI:30413"/>
    </ligand>
    <ligandPart>
        <name>Fe</name>
        <dbReference type="ChEBI" id="CHEBI:18248"/>
    </ligandPart>
</feature>
<organism evidence="10 11">
    <name type="scientific">Ignelater luminosus</name>
    <name type="common">Cucubano</name>
    <name type="synonym">Pyrophorus luminosus</name>
    <dbReference type="NCBI Taxonomy" id="2038154"/>
    <lineage>
        <taxon>Eukaryota</taxon>
        <taxon>Metazoa</taxon>
        <taxon>Ecdysozoa</taxon>
        <taxon>Arthropoda</taxon>
        <taxon>Hexapoda</taxon>
        <taxon>Insecta</taxon>
        <taxon>Pterygota</taxon>
        <taxon>Neoptera</taxon>
        <taxon>Endopterygota</taxon>
        <taxon>Coleoptera</taxon>
        <taxon>Polyphaga</taxon>
        <taxon>Elateriformia</taxon>
        <taxon>Elateroidea</taxon>
        <taxon>Elateridae</taxon>
        <taxon>Agrypninae</taxon>
        <taxon>Pyrophorini</taxon>
        <taxon>Ignelater</taxon>
    </lineage>
</organism>
<keyword evidence="5 9" id="KW-0560">Oxidoreductase</keyword>
<evidence type="ECO:0000256" key="7">
    <source>
        <dbReference type="ARBA" id="ARBA00023033"/>
    </source>
</evidence>
<dbReference type="PANTHER" id="PTHR24279">
    <property type="entry name" value="CYTOCHROME P450"/>
    <property type="match status" value="1"/>
</dbReference>
<comment type="caution">
    <text evidence="10">The sequence shown here is derived from an EMBL/GenBank/DDBJ whole genome shotgun (WGS) entry which is preliminary data.</text>
</comment>
<keyword evidence="11" id="KW-1185">Reference proteome</keyword>
<keyword evidence="7 9" id="KW-0503">Monooxygenase</keyword>
<evidence type="ECO:0000256" key="2">
    <source>
        <dbReference type="ARBA" id="ARBA00010617"/>
    </source>
</evidence>
<keyword evidence="4 8" id="KW-0479">Metal-binding</keyword>
<comment type="similarity">
    <text evidence="2 9">Belongs to the cytochrome P450 family.</text>
</comment>
<evidence type="ECO:0000313" key="10">
    <source>
        <dbReference type="EMBL" id="KAF2898975.1"/>
    </source>
</evidence>
<dbReference type="Proteomes" id="UP000801492">
    <property type="component" value="Unassembled WGS sequence"/>
</dbReference>
<dbReference type="AlphaFoldDB" id="A0A8K0DDZ5"/>
<evidence type="ECO:0000256" key="1">
    <source>
        <dbReference type="ARBA" id="ARBA00001971"/>
    </source>
</evidence>
<dbReference type="Pfam" id="PF00067">
    <property type="entry name" value="p450"/>
    <property type="match status" value="1"/>
</dbReference>
<dbReference type="PRINTS" id="PR00463">
    <property type="entry name" value="EP450I"/>
</dbReference>
<proteinExistence type="inferred from homology"/>
<dbReference type="GO" id="GO:0016705">
    <property type="term" value="F:oxidoreductase activity, acting on paired donors, with incorporation or reduction of molecular oxygen"/>
    <property type="evidence" value="ECO:0007669"/>
    <property type="project" value="InterPro"/>
</dbReference>
<dbReference type="EMBL" id="VTPC01003149">
    <property type="protein sequence ID" value="KAF2898975.1"/>
    <property type="molecule type" value="Genomic_DNA"/>
</dbReference>
<accession>A0A8K0DDZ5</accession>
<dbReference type="CDD" id="cd11054">
    <property type="entry name" value="CYP24A1-like"/>
    <property type="match status" value="1"/>
</dbReference>
<evidence type="ECO:0000256" key="6">
    <source>
        <dbReference type="ARBA" id="ARBA00023004"/>
    </source>
</evidence>
<evidence type="ECO:0000256" key="3">
    <source>
        <dbReference type="ARBA" id="ARBA00022617"/>
    </source>
</evidence>
<evidence type="ECO:0008006" key="12">
    <source>
        <dbReference type="Google" id="ProtNLM"/>
    </source>
</evidence>
<dbReference type="Gene3D" id="1.10.630.10">
    <property type="entry name" value="Cytochrome P450"/>
    <property type="match status" value="1"/>
</dbReference>
<dbReference type="OrthoDB" id="3945418at2759"/>
<sequence>MICRFNKITHTHYKHVVIKICRYSGIHNEGASFATSGHPSDYQNIPSPKGLPVIGTSLAIIAAGGAPHLHIYADRRHKQLGPIFSDKIGPVSAIFLSDPELMRAVFTQEGKYPVHILPEAWTLYNKFYGCKRGLFFMNGAEWLHYRRIMNKHLLKGDFTWIEESCRIVSKDLVANWKVLISQNKILPNLEERLYRWSLNTFVAVLLGRNAYNEHKNELDDLLEYLSSTVHRIFETSVKFQIFPATLAHKFKFKSWDRFVKSVDDAMKLANELVNRLNEIPGGDGLLARMKSENLPKSDITRIVVDLVLAAGDTTAYTMSWMLYLIARHKDIQDNLRRNPSAINLKNVIRECLRLYPTAIFLTRILPQDSIIGGYKIPEGTLMLFSMYTSGRNSKYFENPNKFLPDRWLRENSTSNMQQVCIPFGFGARSCIGRKIAENQLQCLLMDVINSFDLELENNKEIELVLKMVAVPSEPIRLKLNPI</sequence>
<name>A0A8K0DDZ5_IGNLU</name>
<dbReference type="InterPro" id="IPR001128">
    <property type="entry name" value="Cyt_P450"/>
</dbReference>
<evidence type="ECO:0000256" key="5">
    <source>
        <dbReference type="ARBA" id="ARBA00023002"/>
    </source>
</evidence>
<keyword evidence="3 8" id="KW-0349">Heme</keyword>
<protein>
    <recommendedName>
        <fullName evidence="12">Cytochrome P450</fullName>
    </recommendedName>
</protein>
<dbReference type="SUPFAM" id="SSF48264">
    <property type="entry name" value="Cytochrome P450"/>
    <property type="match status" value="1"/>
</dbReference>
<dbReference type="PROSITE" id="PS00086">
    <property type="entry name" value="CYTOCHROME_P450"/>
    <property type="match status" value="1"/>
</dbReference>
<dbReference type="GO" id="GO:0020037">
    <property type="term" value="F:heme binding"/>
    <property type="evidence" value="ECO:0007669"/>
    <property type="project" value="InterPro"/>
</dbReference>
<dbReference type="InterPro" id="IPR017972">
    <property type="entry name" value="Cyt_P450_CS"/>
</dbReference>
<dbReference type="GO" id="GO:0004497">
    <property type="term" value="F:monooxygenase activity"/>
    <property type="evidence" value="ECO:0007669"/>
    <property type="project" value="UniProtKB-KW"/>
</dbReference>
<evidence type="ECO:0000256" key="9">
    <source>
        <dbReference type="RuleBase" id="RU000461"/>
    </source>
</evidence>